<feature type="domain" description="4Fe-4S ferredoxin-type" evidence="4">
    <location>
        <begin position="1"/>
        <end position="30"/>
    </location>
</feature>
<organism evidence="5 6">
    <name type="scientific">Hominibacterium faecale</name>
    <dbReference type="NCBI Taxonomy" id="2839743"/>
    <lineage>
        <taxon>Bacteria</taxon>
        <taxon>Bacillati</taxon>
        <taxon>Bacillota</taxon>
        <taxon>Clostridia</taxon>
        <taxon>Peptostreptococcales</taxon>
        <taxon>Anaerovoracaceae</taxon>
        <taxon>Hominibacterium</taxon>
    </lineage>
</organism>
<evidence type="ECO:0000313" key="6">
    <source>
        <dbReference type="Proteomes" id="UP001065549"/>
    </source>
</evidence>
<protein>
    <submittedName>
        <fullName evidence="5">4Fe-4S binding protein</fullName>
    </submittedName>
</protein>
<keyword evidence="3" id="KW-0411">Iron-sulfur</keyword>
<evidence type="ECO:0000256" key="1">
    <source>
        <dbReference type="ARBA" id="ARBA00022723"/>
    </source>
</evidence>
<evidence type="ECO:0000259" key="4">
    <source>
        <dbReference type="PROSITE" id="PS51379"/>
    </source>
</evidence>
<comment type="caution">
    <text evidence="5">The sequence shown here is derived from an EMBL/GenBank/DDBJ whole genome shotgun (WGS) entry which is preliminary data.</text>
</comment>
<dbReference type="PANTHER" id="PTHR43122">
    <property type="entry name" value="FERREDOXIN SUBUNIT OF PYRUVATE:FLAVODOXIN OXIDOREDUCTASE-RELATED"/>
    <property type="match status" value="1"/>
</dbReference>
<dbReference type="Pfam" id="PF13187">
    <property type="entry name" value="Fer4_9"/>
    <property type="match status" value="1"/>
</dbReference>
<keyword evidence="2" id="KW-0408">Iron</keyword>
<dbReference type="Proteomes" id="UP001065549">
    <property type="component" value="Unassembled WGS sequence"/>
</dbReference>
<evidence type="ECO:0000256" key="3">
    <source>
        <dbReference type="ARBA" id="ARBA00023014"/>
    </source>
</evidence>
<gene>
    <name evidence="5" type="ORF">OBO34_10855</name>
</gene>
<dbReference type="GO" id="GO:0046872">
    <property type="term" value="F:metal ion binding"/>
    <property type="evidence" value="ECO:0007669"/>
    <property type="project" value="UniProtKB-KW"/>
</dbReference>
<evidence type="ECO:0000313" key="5">
    <source>
        <dbReference type="EMBL" id="MCU7378853.1"/>
    </source>
</evidence>
<name>A0A9J6QS78_9FIRM</name>
<dbReference type="SUPFAM" id="SSF54862">
    <property type="entry name" value="4Fe-4S ferredoxins"/>
    <property type="match status" value="1"/>
</dbReference>
<sequence length="69" mass="7736">MKITIDKNCCKGCGICLAICPKGIFIKSKKRNNYGTNMPEASKEQTCVFCRMCERQCPDGAIDVKKEEN</sequence>
<dbReference type="PROSITE" id="PS51379">
    <property type="entry name" value="4FE4S_FER_2"/>
    <property type="match status" value="2"/>
</dbReference>
<dbReference type="InterPro" id="IPR017900">
    <property type="entry name" value="4Fe4S_Fe_S_CS"/>
</dbReference>
<feature type="domain" description="4Fe-4S ferredoxin-type" evidence="4">
    <location>
        <begin position="37"/>
        <end position="67"/>
    </location>
</feature>
<accession>A0A9J6QS78</accession>
<keyword evidence="1" id="KW-0479">Metal-binding</keyword>
<dbReference type="InterPro" id="IPR017896">
    <property type="entry name" value="4Fe4S_Fe-S-bd"/>
</dbReference>
<evidence type="ECO:0000256" key="2">
    <source>
        <dbReference type="ARBA" id="ARBA00023004"/>
    </source>
</evidence>
<reference evidence="5" key="1">
    <citation type="submission" date="2022-09" db="EMBL/GenBank/DDBJ databases">
        <title>Culturomic study of gut microbiota in children with autism spectrum disorder.</title>
        <authorList>
            <person name="Efimov B.A."/>
            <person name="Chaplin A.V."/>
            <person name="Sokolova S.R."/>
            <person name="Pikina A.P."/>
            <person name="Korzhanova M."/>
            <person name="Belova V."/>
            <person name="Korostin D."/>
        </authorList>
    </citation>
    <scope>NUCLEOTIDE SEQUENCE</scope>
    <source>
        <strain evidence="5">ASD5510</strain>
    </source>
</reference>
<dbReference type="GO" id="GO:0051536">
    <property type="term" value="F:iron-sulfur cluster binding"/>
    <property type="evidence" value="ECO:0007669"/>
    <property type="project" value="UniProtKB-KW"/>
</dbReference>
<dbReference type="PANTHER" id="PTHR43122:SF1">
    <property type="entry name" value="IRON-SULFUR-BINDING PROTEIN"/>
    <property type="match status" value="1"/>
</dbReference>
<dbReference type="PROSITE" id="PS00198">
    <property type="entry name" value="4FE4S_FER_1"/>
    <property type="match status" value="2"/>
</dbReference>
<dbReference type="Gene3D" id="3.30.70.20">
    <property type="match status" value="1"/>
</dbReference>
<proteinExistence type="predicted"/>
<dbReference type="AlphaFoldDB" id="A0A9J6QS78"/>
<dbReference type="EMBL" id="JAOSHN010000004">
    <property type="protein sequence ID" value="MCU7378853.1"/>
    <property type="molecule type" value="Genomic_DNA"/>
</dbReference>
<dbReference type="RefSeq" id="WP_148395653.1">
    <property type="nucleotide sequence ID" value="NZ_JAJAGH010000001.1"/>
</dbReference>
<keyword evidence="6" id="KW-1185">Reference proteome</keyword>